<keyword evidence="8" id="KW-0547">Nucleotide-binding</keyword>
<dbReference type="OrthoDB" id="4062651at2759"/>
<evidence type="ECO:0000256" key="4">
    <source>
        <dbReference type="ARBA" id="ARBA00013948"/>
    </source>
</evidence>
<keyword evidence="10" id="KW-0067">ATP-binding</keyword>
<dbReference type="AlphaFoldDB" id="A0A167WD04"/>
<dbReference type="Pfam" id="PF00069">
    <property type="entry name" value="Pkinase"/>
    <property type="match status" value="1"/>
</dbReference>
<dbReference type="InterPro" id="IPR011009">
    <property type="entry name" value="Kinase-like_dom_sf"/>
</dbReference>
<evidence type="ECO:0000313" key="16">
    <source>
        <dbReference type="EMBL" id="OAA63629.1"/>
    </source>
</evidence>
<name>A0A167WD04_9HYPO</name>
<dbReference type="GO" id="GO:0007186">
    <property type="term" value="P:G protein-coupled receptor signaling pathway"/>
    <property type="evidence" value="ECO:0007669"/>
    <property type="project" value="TreeGrafter"/>
</dbReference>
<dbReference type="GO" id="GO:0005524">
    <property type="term" value="F:ATP binding"/>
    <property type="evidence" value="ECO:0007669"/>
    <property type="project" value="UniProtKB-KW"/>
</dbReference>
<dbReference type="SMART" id="SM00220">
    <property type="entry name" value="S_TKc"/>
    <property type="match status" value="1"/>
</dbReference>
<evidence type="ECO:0000256" key="10">
    <source>
        <dbReference type="ARBA" id="ARBA00022840"/>
    </source>
</evidence>
<dbReference type="GO" id="GO:0004703">
    <property type="term" value="F:G protein-coupled receptor kinase activity"/>
    <property type="evidence" value="ECO:0007669"/>
    <property type="project" value="TreeGrafter"/>
</dbReference>
<dbReference type="Gene3D" id="1.10.510.10">
    <property type="entry name" value="Transferase(Phosphotransferase) domain 1"/>
    <property type="match status" value="1"/>
</dbReference>
<dbReference type="GO" id="GO:0001664">
    <property type="term" value="F:G protein-coupled receptor binding"/>
    <property type="evidence" value="ECO:0007669"/>
    <property type="project" value="TreeGrafter"/>
</dbReference>
<organism evidence="16 17">
    <name type="scientific">Niveomyces insectorum RCEF 264</name>
    <dbReference type="NCBI Taxonomy" id="1081102"/>
    <lineage>
        <taxon>Eukaryota</taxon>
        <taxon>Fungi</taxon>
        <taxon>Dikarya</taxon>
        <taxon>Ascomycota</taxon>
        <taxon>Pezizomycotina</taxon>
        <taxon>Sordariomycetes</taxon>
        <taxon>Hypocreomycetidae</taxon>
        <taxon>Hypocreales</taxon>
        <taxon>Cordycipitaceae</taxon>
        <taxon>Niveomyces</taxon>
    </lineage>
</organism>
<proteinExistence type="predicted"/>
<dbReference type="GO" id="GO:0009966">
    <property type="term" value="P:regulation of signal transduction"/>
    <property type="evidence" value="ECO:0007669"/>
    <property type="project" value="TreeGrafter"/>
</dbReference>
<comment type="catalytic activity">
    <reaction evidence="14">
        <text>L-seryl-[protein] + ATP = O-phospho-L-seryl-[protein] + ADP + H(+)</text>
        <dbReference type="Rhea" id="RHEA:17989"/>
        <dbReference type="Rhea" id="RHEA-COMP:9863"/>
        <dbReference type="Rhea" id="RHEA-COMP:11604"/>
        <dbReference type="ChEBI" id="CHEBI:15378"/>
        <dbReference type="ChEBI" id="CHEBI:29999"/>
        <dbReference type="ChEBI" id="CHEBI:30616"/>
        <dbReference type="ChEBI" id="CHEBI:83421"/>
        <dbReference type="ChEBI" id="CHEBI:456216"/>
        <dbReference type="EC" id="2.7.11.1"/>
    </reaction>
</comment>
<dbReference type="STRING" id="1081102.A0A167WD04"/>
<evidence type="ECO:0000313" key="17">
    <source>
        <dbReference type="Proteomes" id="UP000076874"/>
    </source>
</evidence>
<evidence type="ECO:0000256" key="8">
    <source>
        <dbReference type="ARBA" id="ARBA00022741"/>
    </source>
</evidence>
<evidence type="ECO:0000256" key="3">
    <source>
        <dbReference type="ARBA" id="ARBA00012513"/>
    </source>
</evidence>
<dbReference type="PANTHER" id="PTHR24355:SF18">
    <property type="entry name" value="G PROTEIN-COUPLED RECEPTOR KINASE"/>
    <property type="match status" value="1"/>
</dbReference>
<evidence type="ECO:0000256" key="14">
    <source>
        <dbReference type="ARBA" id="ARBA00048679"/>
    </source>
</evidence>
<reference evidence="16 17" key="1">
    <citation type="journal article" date="2016" name="Genome Biol. Evol.">
        <title>Divergent and convergent evolution of fungal pathogenicity.</title>
        <authorList>
            <person name="Shang Y."/>
            <person name="Xiao G."/>
            <person name="Zheng P."/>
            <person name="Cen K."/>
            <person name="Zhan S."/>
            <person name="Wang C."/>
        </authorList>
    </citation>
    <scope>NUCLEOTIDE SEQUENCE [LARGE SCALE GENOMIC DNA]</scope>
    <source>
        <strain evidence="16 17">RCEF 264</strain>
    </source>
</reference>
<dbReference type="PANTHER" id="PTHR24355">
    <property type="entry name" value="G PROTEIN-COUPLED RECEPTOR KINASE/RIBOSOMAL PROTEIN S6 KINASE"/>
    <property type="match status" value="1"/>
</dbReference>
<dbReference type="Proteomes" id="UP000076874">
    <property type="component" value="Unassembled WGS sequence"/>
</dbReference>
<keyword evidence="17" id="KW-1185">Reference proteome</keyword>
<comment type="subunit">
    <text evidence="2">Component of the EKC/KEOPS complex composed of at least BUD32, CGI121, GON7, KAE1 and PCC1; the whole complex dimerizes.</text>
</comment>
<keyword evidence="7" id="KW-0808">Transferase</keyword>
<dbReference type="SUPFAM" id="SSF56112">
    <property type="entry name" value="Protein kinase-like (PK-like)"/>
    <property type="match status" value="1"/>
</dbReference>
<evidence type="ECO:0000256" key="2">
    <source>
        <dbReference type="ARBA" id="ARBA00011534"/>
    </source>
</evidence>
<evidence type="ECO:0000259" key="15">
    <source>
        <dbReference type="PROSITE" id="PS50011"/>
    </source>
</evidence>
<protein>
    <recommendedName>
        <fullName evidence="5">EKC/KEOPS complex subunit BUD32</fullName>
        <ecNumber evidence="3">2.7.11.1</ecNumber>
    </recommendedName>
    <alternativeName>
        <fullName evidence="11 12">Atypical Serine/threonine protein kinase BUD32</fullName>
    </alternativeName>
    <alternativeName>
        <fullName evidence="4">EKC/KEOPS complex subunit bud32</fullName>
    </alternativeName>
</protein>
<feature type="domain" description="Protein kinase" evidence="15">
    <location>
        <begin position="4"/>
        <end position="303"/>
    </location>
</feature>
<comment type="catalytic activity">
    <reaction evidence="13">
        <text>L-threonyl-[protein] + ATP = O-phospho-L-threonyl-[protein] + ADP + H(+)</text>
        <dbReference type="Rhea" id="RHEA:46608"/>
        <dbReference type="Rhea" id="RHEA-COMP:11060"/>
        <dbReference type="Rhea" id="RHEA-COMP:11605"/>
        <dbReference type="ChEBI" id="CHEBI:15378"/>
        <dbReference type="ChEBI" id="CHEBI:30013"/>
        <dbReference type="ChEBI" id="CHEBI:30616"/>
        <dbReference type="ChEBI" id="CHEBI:61977"/>
        <dbReference type="ChEBI" id="CHEBI:456216"/>
        <dbReference type="EC" id="2.7.11.1"/>
    </reaction>
</comment>
<evidence type="ECO:0000256" key="13">
    <source>
        <dbReference type="ARBA" id="ARBA00047899"/>
    </source>
</evidence>
<evidence type="ECO:0000256" key="6">
    <source>
        <dbReference type="ARBA" id="ARBA00022527"/>
    </source>
</evidence>
<accession>A0A167WD04</accession>
<evidence type="ECO:0000256" key="12">
    <source>
        <dbReference type="ARBA" id="ARBA00033194"/>
    </source>
</evidence>
<dbReference type="InterPro" id="IPR008266">
    <property type="entry name" value="Tyr_kinase_AS"/>
</dbReference>
<keyword evidence="6" id="KW-0723">Serine/threonine-protein kinase</keyword>
<dbReference type="PROSITE" id="PS50011">
    <property type="entry name" value="PROTEIN_KINASE_DOM"/>
    <property type="match status" value="1"/>
</dbReference>
<dbReference type="PROSITE" id="PS00109">
    <property type="entry name" value="PROTEIN_KINASE_TYR"/>
    <property type="match status" value="1"/>
</dbReference>
<evidence type="ECO:0000256" key="1">
    <source>
        <dbReference type="ARBA" id="ARBA00003747"/>
    </source>
</evidence>
<keyword evidence="9 16" id="KW-0418">Kinase</keyword>
<evidence type="ECO:0000256" key="5">
    <source>
        <dbReference type="ARBA" id="ARBA00019973"/>
    </source>
</evidence>
<comment type="caution">
    <text evidence="16">The sequence shown here is derived from an EMBL/GenBank/DDBJ whole genome shotgun (WGS) entry which is preliminary data.</text>
</comment>
<gene>
    <name evidence="16" type="ORF">SPI_03792</name>
</gene>
<evidence type="ECO:0000256" key="7">
    <source>
        <dbReference type="ARBA" id="ARBA00022679"/>
    </source>
</evidence>
<dbReference type="EMBL" id="AZHD01000005">
    <property type="protein sequence ID" value="OAA63629.1"/>
    <property type="molecule type" value="Genomic_DNA"/>
</dbReference>
<comment type="function">
    <text evidence="1">Component of the EKC/KEOPS complex that is required for the formation of a threonylcarbamoyl group on adenosine at position 37 (t(6)A37) in tRNAs that read codons beginning with adenine. The complex is probably involved in the transfer of the threonylcarbamoyl moiety of threonylcarbamoyl-AMP (TC-AMP) to the N6 group of A37. BUD32 has ATPase activity in the context of the EKC/KEOPS complex and likely plays a supporting role to the catalytic subunit KAE1. The EKC/KEOPS complex also promotes both telomere uncapping and telomere elongation. The complex is required for efficient recruitment of transcriptional coactivators.</text>
</comment>
<evidence type="ECO:0000256" key="9">
    <source>
        <dbReference type="ARBA" id="ARBA00022777"/>
    </source>
</evidence>
<dbReference type="EC" id="2.7.11.1" evidence="3"/>
<dbReference type="InterPro" id="IPR000719">
    <property type="entry name" value="Prot_kinase_dom"/>
</dbReference>
<evidence type="ECO:0000256" key="11">
    <source>
        <dbReference type="ARBA" id="ARBA00030980"/>
    </source>
</evidence>
<sequence length="303" mass="34252">MDTFSKPRAIGLGMSGAVYALSNCVVVKLPRLNKTDYSDEGFNEEQEHVSTLLGGASGWGRQSPCPYLVPYLYQVPQKATFMMRAKTDLRDVLHYDYVPDIERTTRWMGQLCGGIAFLERLDVVHGDLRPDNVLVDSNGNLRLSDFGCSMLPIGEEHFGISEPFGRQLGPAEGVAVDCYNYGTVGPRTENFALGSIYYSLLRGHYPYEKEKHEGKVLRKLLSLKQFPELGAFPGPDQVIARCWEGNYYKSVAQLEKVFREMKDGTEWYRFDLEATSWLAAQREACAEWTFAGNLDELLANRRM</sequence>